<dbReference type="GeneID" id="47723608"/>
<proteinExistence type="predicted"/>
<accession>A0A2H1EBA8</accession>
<dbReference type="AlphaFoldDB" id="A0A2H1EBA8"/>
<dbReference type="KEGG" id="tmar:MARIT_2126"/>
<organism evidence="2 3">
    <name type="scientific">Tenacibaculum maritimum NCIMB 2154</name>
    <dbReference type="NCBI Taxonomy" id="1349785"/>
    <lineage>
        <taxon>Bacteria</taxon>
        <taxon>Pseudomonadati</taxon>
        <taxon>Bacteroidota</taxon>
        <taxon>Flavobacteriia</taxon>
        <taxon>Flavobacteriales</taxon>
        <taxon>Flavobacteriaceae</taxon>
        <taxon>Tenacibaculum</taxon>
    </lineage>
</organism>
<evidence type="ECO:0000313" key="2">
    <source>
        <dbReference type="EMBL" id="SFZ83579.1"/>
    </source>
</evidence>
<dbReference type="InterPro" id="IPR024311">
    <property type="entry name" value="Lipocalin-like"/>
</dbReference>
<dbReference type="Proteomes" id="UP000231564">
    <property type="component" value="Chromosome MARIT"/>
</dbReference>
<evidence type="ECO:0000313" key="3">
    <source>
        <dbReference type="Proteomes" id="UP000231564"/>
    </source>
</evidence>
<dbReference type="OrthoDB" id="1191317at2"/>
<evidence type="ECO:0000259" key="1">
    <source>
        <dbReference type="Pfam" id="PF13648"/>
    </source>
</evidence>
<dbReference type="Pfam" id="PF13648">
    <property type="entry name" value="Lipocalin_4"/>
    <property type="match status" value="1"/>
</dbReference>
<protein>
    <recommendedName>
        <fullName evidence="1">Lipocalin-like domain-containing protein</fullName>
    </recommendedName>
</protein>
<dbReference type="RefSeq" id="WP_100211461.1">
    <property type="nucleotide sequence ID" value="NZ_CP138495.1"/>
</dbReference>
<sequence length="134" mass="15044">MKNLLILCIAIITLGTSCSSNDEKNLDPLIGNWYKFSENKKEVNDCEKKTTLNFKENGDYSISLYEALTNGDCISDGMDTGKWANKGNNNYGIILAGDNFEVIQKITFGENSSSFTFTEKEEDGTTYTTTYKRK</sequence>
<name>A0A2H1EBA8_9FLAO</name>
<dbReference type="PROSITE" id="PS51257">
    <property type="entry name" value="PROKAR_LIPOPROTEIN"/>
    <property type="match status" value="1"/>
</dbReference>
<keyword evidence="3" id="KW-1185">Reference proteome</keyword>
<gene>
    <name evidence="2" type="ORF">MARIT_2126</name>
</gene>
<dbReference type="EMBL" id="LT634361">
    <property type="protein sequence ID" value="SFZ83579.1"/>
    <property type="molecule type" value="Genomic_DNA"/>
</dbReference>
<reference evidence="2 3" key="1">
    <citation type="submission" date="2016-11" db="EMBL/GenBank/DDBJ databases">
        <authorList>
            <person name="Jaros S."/>
            <person name="Januszkiewicz K."/>
            <person name="Wedrychowicz H."/>
        </authorList>
    </citation>
    <scope>NUCLEOTIDE SEQUENCE [LARGE SCALE GENOMIC DNA]</scope>
    <source>
        <strain evidence="2">NCIMB 2154T</strain>
    </source>
</reference>
<feature type="domain" description="Lipocalin-like" evidence="1">
    <location>
        <begin position="29"/>
        <end position="111"/>
    </location>
</feature>